<keyword evidence="2" id="KW-1185">Reference proteome</keyword>
<protein>
    <submittedName>
        <fullName evidence="1">Uncharacterized protein conserved in bacteria</fullName>
    </submittedName>
</protein>
<reference evidence="1 2" key="1">
    <citation type="submission" date="2018-06" db="EMBL/GenBank/DDBJ databases">
        <authorList>
            <consortium name="Pathogen Informatics"/>
            <person name="Doyle S."/>
        </authorList>
    </citation>
    <scope>NUCLEOTIDE SEQUENCE [LARGE SCALE GENOMIC DNA]</scope>
    <source>
        <strain evidence="1 2">NCTC13336</strain>
    </source>
</reference>
<name>A0A377R0F9_9NEIS</name>
<evidence type="ECO:0000313" key="2">
    <source>
        <dbReference type="Proteomes" id="UP000254293"/>
    </source>
</evidence>
<organism evidence="1 2">
    <name type="scientific">Kingella potus</name>
    <dbReference type="NCBI Taxonomy" id="265175"/>
    <lineage>
        <taxon>Bacteria</taxon>
        <taxon>Pseudomonadati</taxon>
        <taxon>Pseudomonadota</taxon>
        <taxon>Betaproteobacteria</taxon>
        <taxon>Neisseriales</taxon>
        <taxon>Neisseriaceae</taxon>
        <taxon>Kingella</taxon>
    </lineage>
</organism>
<proteinExistence type="predicted"/>
<dbReference type="OrthoDB" id="5295974at2"/>
<sequence>MNLTFAVSLPEWPSEHLSAAPALAAMLRFGRFAAAPASSAAFYARTLWRGSLCRLLAAEAGLPDGTPCVLAAPVSQQMGMNQAHQACGRTLGITPDEAAAWCAGLTEFFADAGWRFHPCRPDLWLLSLPQQPGWQDVPSVWAADGQADGMERAEGLAPPDWLAAQTEIQMWLHTHPLNAARAVPVNGVWLWQDSVGTSPFDFTAADRSCAFLPDGRAAFAVPPDWDALQSLFAAQPQPVSDGLVFLEGSAAAESGRSLPEDWDRRFFAPALDALHGGRLKKLVLAAGGADGGSFVLTPYSRFAFWRRRRARPA</sequence>
<dbReference type="Proteomes" id="UP000254293">
    <property type="component" value="Unassembled WGS sequence"/>
</dbReference>
<evidence type="ECO:0000313" key="1">
    <source>
        <dbReference type="EMBL" id="STR00470.1"/>
    </source>
</evidence>
<dbReference type="EMBL" id="UGJJ01000001">
    <property type="protein sequence ID" value="STR00470.1"/>
    <property type="molecule type" value="Genomic_DNA"/>
</dbReference>
<dbReference type="AlphaFoldDB" id="A0A377R0F9"/>
<accession>A0A377R0F9</accession>
<gene>
    <name evidence="1" type="ORF">NCTC13336_00678</name>
</gene>